<proteinExistence type="predicted"/>
<gene>
    <name evidence="1" type="ORF">GII30_09345</name>
</gene>
<reference evidence="1" key="1">
    <citation type="journal article" date="2021" name="Nat. Microbiol.">
        <title>Cocultivation of an ultrasmall environmental parasitic bacterium with lytic ability against bacteria associated with wastewater foams.</title>
        <authorList>
            <person name="Batinovic S."/>
            <person name="Rose J.J.A."/>
            <person name="Ratcliffe J."/>
            <person name="Seviour R.J."/>
            <person name="Petrovski S."/>
        </authorList>
    </citation>
    <scope>NUCLEOTIDE SEQUENCE</scope>
    <source>
        <strain evidence="1">CON44</strain>
    </source>
</reference>
<name>A0A857KJ70_9ACTN</name>
<sequence length="60" mass="6760">MSTTHTKTQRRCPTCGELLFLRHDMTHAPGGQDRTDVMLVCRNEACAQPARHLSTEYQSA</sequence>
<accession>A0A857KJ70</accession>
<organism evidence="1">
    <name type="scientific">Gordonia amarae</name>
    <dbReference type="NCBI Taxonomy" id="36821"/>
    <lineage>
        <taxon>Bacteria</taxon>
        <taxon>Bacillati</taxon>
        <taxon>Actinomycetota</taxon>
        <taxon>Actinomycetes</taxon>
        <taxon>Mycobacteriales</taxon>
        <taxon>Gordoniaceae</taxon>
        <taxon>Gordonia</taxon>
    </lineage>
</organism>
<evidence type="ECO:0000313" key="1">
    <source>
        <dbReference type="EMBL" id="QHN39338.1"/>
    </source>
</evidence>
<dbReference type="AlphaFoldDB" id="A0A857KJ70"/>
<dbReference type="EMBL" id="CP045810">
    <property type="protein sequence ID" value="QHN39338.1"/>
    <property type="molecule type" value="Genomic_DNA"/>
</dbReference>
<dbReference type="RefSeq" id="WP_005185012.1">
    <property type="nucleotide sequence ID" value="NZ_CP045804.1"/>
</dbReference>
<protein>
    <submittedName>
        <fullName evidence="1">Uncharacterized protein</fullName>
    </submittedName>
</protein>